<accession>A0ABR8XAS8</accession>
<reference evidence="1 2" key="1">
    <citation type="submission" date="2020-08" db="EMBL/GenBank/DDBJ databases">
        <title>A Genomic Blueprint of the Chicken Gut Microbiome.</title>
        <authorList>
            <person name="Gilroy R."/>
            <person name="Ravi A."/>
            <person name="Getino M."/>
            <person name="Pursley I."/>
            <person name="Horton D.L."/>
            <person name="Alikhan N.-F."/>
            <person name="Baker D."/>
            <person name="Gharbi K."/>
            <person name="Hall N."/>
            <person name="Watson M."/>
            <person name="Adriaenssens E.M."/>
            <person name="Foster-Nyarko E."/>
            <person name="Jarju S."/>
            <person name="Secka A."/>
            <person name="Antonio M."/>
            <person name="Oren A."/>
            <person name="Chaudhuri R."/>
            <person name="La Ragione R.M."/>
            <person name="Hildebrand F."/>
            <person name="Pallen M.J."/>
        </authorList>
    </citation>
    <scope>NUCLEOTIDE SEQUENCE [LARGE SCALE GENOMIC DNA]</scope>
    <source>
        <strain evidence="1 2">Re31</strain>
    </source>
</reference>
<dbReference type="NCBIfam" id="TIGR01669">
    <property type="entry name" value="phage_XkdX"/>
    <property type="match status" value="1"/>
</dbReference>
<evidence type="ECO:0000313" key="2">
    <source>
        <dbReference type="Proteomes" id="UP000640930"/>
    </source>
</evidence>
<sequence>MEQHSSLYTYIKNQYLLGGFSEAELIKLVELGRINDEERLQILALK</sequence>
<evidence type="ECO:0000313" key="1">
    <source>
        <dbReference type="EMBL" id="MBD8026410.1"/>
    </source>
</evidence>
<dbReference type="InterPro" id="IPR010022">
    <property type="entry name" value="XkdX"/>
</dbReference>
<protein>
    <submittedName>
        <fullName evidence="1">XkdX family protein</fullName>
    </submittedName>
</protein>
<comment type="caution">
    <text evidence="1">The sequence shown here is derived from an EMBL/GenBank/DDBJ whole genome shotgun (WGS) entry which is preliminary data.</text>
</comment>
<proteinExistence type="predicted"/>
<gene>
    <name evidence="1" type="ORF">H9636_07030</name>
</gene>
<name>A0ABR8XAS8_9BACL</name>
<dbReference type="Proteomes" id="UP000640930">
    <property type="component" value="Unassembled WGS sequence"/>
</dbReference>
<keyword evidence="2" id="KW-1185">Reference proteome</keyword>
<dbReference type="EMBL" id="JACSQA010000007">
    <property type="protein sequence ID" value="MBD8026410.1"/>
    <property type="molecule type" value="Genomic_DNA"/>
</dbReference>
<dbReference type="RefSeq" id="WP_191706913.1">
    <property type="nucleotide sequence ID" value="NZ_JACSQA010000007.1"/>
</dbReference>
<organism evidence="1 2">
    <name type="scientific">Ureibacillus galli</name>
    <dbReference type="NCBI Taxonomy" id="2762222"/>
    <lineage>
        <taxon>Bacteria</taxon>
        <taxon>Bacillati</taxon>
        <taxon>Bacillota</taxon>
        <taxon>Bacilli</taxon>
        <taxon>Bacillales</taxon>
        <taxon>Caryophanaceae</taxon>
        <taxon>Ureibacillus</taxon>
    </lineage>
</organism>